<sequence>MKKHLLLIFALFVSLSMFSQRTYRAFGWKLTKDIPKNELKINLGTSIFASFPEIAYERIINSDLSAGASLGVSLDDIYATDLLFTPYVRWFFGGNQENLQKYGAGFFIEANGGIFTKEKETIYYENETFAAVYDNVTGAGVGLALGWKYLSGNNWVGEIYAGGGRDFVNGGGYPRLGITIGKRF</sequence>
<dbReference type="HOGENOM" id="CLU_119542_0_0_10"/>
<keyword evidence="2" id="KW-1185">Reference proteome</keyword>
<dbReference type="STRING" id="1562970.ING2E5B_0343"/>
<evidence type="ECO:0000313" key="2">
    <source>
        <dbReference type="Proteomes" id="UP000032417"/>
    </source>
</evidence>
<protein>
    <submittedName>
        <fullName evidence="1">Uncharacterized protein</fullName>
    </submittedName>
</protein>
<evidence type="ECO:0000313" key="1">
    <source>
        <dbReference type="EMBL" id="CEA15112.1"/>
    </source>
</evidence>
<dbReference type="KEGG" id="pbt:ING2E5B_0343"/>
<reference evidence="1 2" key="1">
    <citation type="submission" date="2014-08" db="EMBL/GenBank/DDBJ databases">
        <authorList>
            <person name="Wibberg D."/>
        </authorList>
    </citation>
    <scope>NUCLEOTIDE SEQUENCE [LARGE SCALE GENOMIC DNA]</scope>
    <source>
        <strain evidence="2">ING2-E5B</strain>
    </source>
</reference>
<name>A0A098BZM3_9BACT</name>
<dbReference type="Proteomes" id="UP000032417">
    <property type="component" value="Chromosome 1"/>
</dbReference>
<dbReference type="EMBL" id="LN515532">
    <property type="protein sequence ID" value="CEA15112.1"/>
    <property type="molecule type" value="Genomic_DNA"/>
</dbReference>
<gene>
    <name evidence="1" type="ORF">ING2E5B_0343</name>
</gene>
<dbReference type="AlphaFoldDB" id="A0A098BZM3"/>
<proteinExistence type="predicted"/>
<accession>A0A098BZM3</accession>
<organism evidence="1 2">
    <name type="scientific">Fermentimonas caenicola</name>
    <dbReference type="NCBI Taxonomy" id="1562970"/>
    <lineage>
        <taxon>Bacteria</taxon>
        <taxon>Pseudomonadati</taxon>
        <taxon>Bacteroidota</taxon>
        <taxon>Bacteroidia</taxon>
        <taxon>Bacteroidales</taxon>
        <taxon>Dysgonomonadaceae</taxon>
        <taxon>Fermentimonas</taxon>
    </lineage>
</organism>